<feature type="coiled-coil region" evidence="1">
    <location>
        <begin position="232"/>
        <end position="259"/>
    </location>
</feature>
<dbReference type="GO" id="GO:0043161">
    <property type="term" value="P:proteasome-mediated ubiquitin-dependent protein catabolic process"/>
    <property type="evidence" value="ECO:0007669"/>
    <property type="project" value="TreeGrafter"/>
</dbReference>
<protein>
    <recommendedName>
        <fullName evidence="3">Ubiquitin-like domain-containing protein</fullName>
    </recommendedName>
</protein>
<organism evidence="4 5">
    <name type="scientific">Morus notabilis</name>
    <dbReference type="NCBI Taxonomy" id="981085"/>
    <lineage>
        <taxon>Eukaryota</taxon>
        <taxon>Viridiplantae</taxon>
        <taxon>Streptophyta</taxon>
        <taxon>Embryophyta</taxon>
        <taxon>Tracheophyta</taxon>
        <taxon>Spermatophyta</taxon>
        <taxon>Magnoliopsida</taxon>
        <taxon>eudicotyledons</taxon>
        <taxon>Gunneridae</taxon>
        <taxon>Pentapetalae</taxon>
        <taxon>rosids</taxon>
        <taxon>fabids</taxon>
        <taxon>Rosales</taxon>
        <taxon>Moraceae</taxon>
        <taxon>Moreae</taxon>
        <taxon>Morus</taxon>
    </lineage>
</organism>
<dbReference type="InterPro" id="IPR029071">
    <property type="entry name" value="Ubiquitin-like_domsf"/>
</dbReference>
<keyword evidence="1" id="KW-0175">Coiled coil</keyword>
<feature type="domain" description="Ubiquitin-like" evidence="3">
    <location>
        <begin position="297"/>
        <end position="373"/>
    </location>
</feature>
<evidence type="ECO:0000313" key="4">
    <source>
        <dbReference type="EMBL" id="EXB31381.1"/>
    </source>
</evidence>
<gene>
    <name evidence="4" type="ORF">L484_014808</name>
</gene>
<dbReference type="OrthoDB" id="419317at2759"/>
<dbReference type="Proteomes" id="UP000030645">
    <property type="component" value="Unassembled WGS sequence"/>
</dbReference>
<dbReference type="STRING" id="981085.W9R0B1"/>
<dbReference type="Pfam" id="PF00240">
    <property type="entry name" value="ubiquitin"/>
    <property type="match status" value="1"/>
</dbReference>
<dbReference type="GO" id="GO:0005829">
    <property type="term" value="C:cytosol"/>
    <property type="evidence" value="ECO:0007669"/>
    <property type="project" value="TreeGrafter"/>
</dbReference>
<keyword evidence="5" id="KW-1185">Reference proteome</keyword>
<accession>W9R0B1</accession>
<dbReference type="InterPro" id="IPR000626">
    <property type="entry name" value="Ubiquitin-like_dom"/>
</dbReference>
<dbReference type="CDD" id="cd17039">
    <property type="entry name" value="Ubl_ubiquitin_like"/>
    <property type="match status" value="2"/>
</dbReference>
<feature type="compositionally biased region" description="Basic residues" evidence="2">
    <location>
        <begin position="195"/>
        <end position="208"/>
    </location>
</feature>
<proteinExistence type="predicted"/>
<dbReference type="KEGG" id="mnt:21397930"/>
<evidence type="ECO:0000313" key="5">
    <source>
        <dbReference type="Proteomes" id="UP000030645"/>
    </source>
</evidence>
<evidence type="ECO:0000256" key="2">
    <source>
        <dbReference type="SAM" id="MobiDB-lite"/>
    </source>
</evidence>
<dbReference type="GO" id="GO:0005654">
    <property type="term" value="C:nucleoplasm"/>
    <property type="evidence" value="ECO:0007669"/>
    <property type="project" value="TreeGrafter"/>
</dbReference>
<dbReference type="AlphaFoldDB" id="W9R0B1"/>
<evidence type="ECO:0000256" key="1">
    <source>
        <dbReference type="SAM" id="Coils"/>
    </source>
</evidence>
<feature type="region of interest" description="Disordered" evidence="2">
    <location>
        <begin position="178"/>
        <end position="208"/>
    </location>
</feature>
<name>W9R0B1_9ROSA</name>
<feature type="domain" description="Ubiquitin-like" evidence="3">
    <location>
        <begin position="217"/>
        <end position="290"/>
    </location>
</feature>
<dbReference type="PANTHER" id="PTHR10621">
    <property type="entry name" value="UV EXCISION REPAIR PROTEIN RAD23"/>
    <property type="match status" value="1"/>
</dbReference>
<reference evidence="5" key="1">
    <citation type="submission" date="2013-01" db="EMBL/GenBank/DDBJ databases">
        <title>Draft Genome Sequence of a Mulberry Tree, Morus notabilis C.K. Schneid.</title>
        <authorList>
            <person name="He N."/>
            <person name="Zhao S."/>
        </authorList>
    </citation>
    <scope>NUCLEOTIDE SEQUENCE</scope>
</reference>
<dbReference type="SUPFAM" id="SSF54236">
    <property type="entry name" value="Ubiquitin-like"/>
    <property type="match status" value="3"/>
</dbReference>
<dbReference type="eggNOG" id="KOG0001">
    <property type="taxonomic scope" value="Eukaryota"/>
</dbReference>
<dbReference type="GO" id="GO:0043130">
    <property type="term" value="F:ubiquitin binding"/>
    <property type="evidence" value="ECO:0007669"/>
    <property type="project" value="TreeGrafter"/>
</dbReference>
<dbReference type="GO" id="GO:0031593">
    <property type="term" value="F:polyubiquitin modification-dependent protein binding"/>
    <property type="evidence" value="ECO:0007669"/>
    <property type="project" value="TreeGrafter"/>
</dbReference>
<dbReference type="GO" id="GO:0070628">
    <property type="term" value="F:proteasome binding"/>
    <property type="evidence" value="ECO:0007669"/>
    <property type="project" value="TreeGrafter"/>
</dbReference>
<dbReference type="Gene3D" id="3.10.20.90">
    <property type="entry name" value="Phosphatidylinositol 3-kinase Catalytic Subunit, Chain A, domain 1"/>
    <property type="match status" value="3"/>
</dbReference>
<dbReference type="EMBL" id="KE343506">
    <property type="protein sequence ID" value="EXB31381.1"/>
    <property type="molecule type" value="Genomic_DNA"/>
</dbReference>
<dbReference type="SMART" id="SM00213">
    <property type="entry name" value="UBQ"/>
    <property type="match status" value="3"/>
</dbReference>
<evidence type="ECO:0000259" key="3">
    <source>
        <dbReference type="PROSITE" id="PS50053"/>
    </source>
</evidence>
<sequence>MEVDFSDTVSVVKQKIKNKQLIPVSRQTLVFNGRILPDDRYLFSCNIVQNSGINLIIAEDHASSSSHPLPDNDNDPTVAAALALANVLASSWSLPVLDDDAAAAIASNALARRCSPPGPPLLDNDTVAAAKALASSRAPSLLDEAAAEALASSLSHPLPANASSLSLPLPEYAAATPKGKAMASSSSHPLPKKAAATRKGRARVRRRSAPSNATMRLNVNFPTPKMHVVPTEMDVNDTVRNLKNKILEAERTNRTVTNRSMALRCSTHEELQENSSLREYWISNGAETHVRFGPWSCSLTVHVTSRCRTMRVPVEVSPHDGVAVLRKACEKLNREINFPLPADGYFFILRGAQMEEEKSLFWYNVRDGDNIFLWSSLVKKS</sequence>
<feature type="domain" description="Ubiquitin-like" evidence="3">
    <location>
        <begin position="1"/>
        <end position="62"/>
    </location>
</feature>
<dbReference type="PANTHER" id="PTHR10621:SF38">
    <property type="entry name" value="UBIQUITIN DOMAIN-CONTAINING PROTEIN 7SL RNA1-RELATED"/>
    <property type="match status" value="1"/>
</dbReference>
<dbReference type="PROSITE" id="PS50053">
    <property type="entry name" value="UBIQUITIN_2"/>
    <property type="match status" value="3"/>
</dbReference>